<dbReference type="GO" id="GO:0016811">
    <property type="term" value="F:hydrolase activity, acting on carbon-nitrogen (but not peptide) bonds, in linear amides"/>
    <property type="evidence" value="ECO:0007669"/>
    <property type="project" value="TreeGrafter"/>
</dbReference>
<protein>
    <submittedName>
        <fullName evidence="3">Carbon-nitrogen hydrolase family protein</fullName>
    </submittedName>
</protein>
<name>A0A3A4NH40_ABYX5</name>
<dbReference type="InterPro" id="IPR050345">
    <property type="entry name" value="Aliph_Amidase/BUP"/>
</dbReference>
<keyword evidence="1 3" id="KW-0378">Hydrolase</keyword>
<dbReference type="PANTHER" id="PTHR43674">
    <property type="entry name" value="NITRILASE C965.09-RELATED"/>
    <property type="match status" value="1"/>
</dbReference>
<dbReference type="PROSITE" id="PS50263">
    <property type="entry name" value="CN_HYDROLASE"/>
    <property type="match status" value="1"/>
</dbReference>
<dbReference type="Proteomes" id="UP000265882">
    <property type="component" value="Unassembled WGS sequence"/>
</dbReference>
<dbReference type="InterPro" id="IPR036526">
    <property type="entry name" value="C-N_Hydrolase_sf"/>
</dbReference>
<sequence length="318" mass="35653">MRVAAIQLCARFGDVPANLRKAERLLEEALEKGAQWAILPEFFTSAVGFHPSLLNAALPLEGPAHALMKKAAQRHHAYVGGSFICRRGDDNYNTFVLVFPDGSYVTHDKDMPTMWENCYYIGGNDDGVLDTPIGKVGAALCWEYVRTQTARRLKGKVEMIIGGTCWWDFPRGQKLPESLTLKNRRILFETPQRMARMVGAPVVHASHAGDFVGDTPYLPLKYDSMYLGETQIVDATGNVLARRTREEGEGVITAEIQPGKVSATEEIPDRFWIPDLPLQIRFAWFYQNLHGRRYYRKMKAAGMLGVAPLSRQEQAAAH</sequence>
<gene>
    <name evidence="3" type="ORF">C4520_21685</name>
</gene>
<organism evidence="3 4">
    <name type="scientific">Abyssobacteria bacterium (strain SURF_5)</name>
    <dbReference type="NCBI Taxonomy" id="2093360"/>
    <lineage>
        <taxon>Bacteria</taxon>
        <taxon>Pseudomonadati</taxon>
        <taxon>Candidatus Hydrogenedentota</taxon>
        <taxon>Candidatus Abyssobacteria</taxon>
    </lineage>
</organism>
<feature type="domain" description="CN hydrolase" evidence="2">
    <location>
        <begin position="1"/>
        <end position="258"/>
    </location>
</feature>
<evidence type="ECO:0000256" key="1">
    <source>
        <dbReference type="ARBA" id="ARBA00022801"/>
    </source>
</evidence>
<reference evidence="3 4" key="1">
    <citation type="journal article" date="2017" name="ISME J.">
        <title>Energy and carbon metabolisms in a deep terrestrial subsurface fluid microbial community.</title>
        <authorList>
            <person name="Momper L."/>
            <person name="Jungbluth S.P."/>
            <person name="Lee M.D."/>
            <person name="Amend J.P."/>
        </authorList>
    </citation>
    <scope>NUCLEOTIDE SEQUENCE [LARGE SCALE GENOMIC DNA]</scope>
    <source>
        <strain evidence="3">SURF_5</strain>
    </source>
</reference>
<accession>A0A3A4NH40</accession>
<comment type="caution">
    <text evidence="3">The sequence shown here is derived from an EMBL/GenBank/DDBJ whole genome shotgun (WGS) entry which is preliminary data.</text>
</comment>
<evidence type="ECO:0000259" key="2">
    <source>
        <dbReference type="PROSITE" id="PS50263"/>
    </source>
</evidence>
<evidence type="ECO:0000313" key="3">
    <source>
        <dbReference type="EMBL" id="RJP14354.1"/>
    </source>
</evidence>
<proteinExistence type="predicted"/>
<dbReference type="CDD" id="cd07197">
    <property type="entry name" value="nitrilase"/>
    <property type="match status" value="1"/>
</dbReference>
<dbReference type="EMBL" id="QZKU01000144">
    <property type="protein sequence ID" value="RJP14354.1"/>
    <property type="molecule type" value="Genomic_DNA"/>
</dbReference>
<dbReference type="Pfam" id="PF00795">
    <property type="entry name" value="CN_hydrolase"/>
    <property type="match status" value="1"/>
</dbReference>
<dbReference type="AlphaFoldDB" id="A0A3A4NH40"/>
<dbReference type="InterPro" id="IPR003010">
    <property type="entry name" value="C-N_Hydrolase"/>
</dbReference>
<dbReference type="SUPFAM" id="SSF56317">
    <property type="entry name" value="Carbon-nitrogen hydrolase"/>
    <property type="match status" value="1"/>
</dbReference>
<dbReference type="Gene3D" id="3.60.110.10">
    <property type="entry name" value="Carbon-nitrogen hydrolase"/>
    <property type="match status" value="1"/>
</dbReference>
<dbReference type="PANTHER" id="PTHR43674:SF2">
    <property type="entry name" value="BETA-UREIDOPROPIONASE"/>
    <property type="match status" value="1"/>
</dbReference>
<evidence type="ECO:0000313" key="4">
    <source>
        <dbReference type="Proteomes" id="UP000265882"/>
    </source>
</evidence>